<dbReference type="InterPro" id="IPR023093">
    <property type="entry name" value="ScpA-like_C"/>
</dbReference>
<evidence type="ECO:0000259" key="6">
    <source>
        <dbReference type="Pfam" id="PF04825"/>
    </source>
</evidence>
<dbReference type="PANTHER" id="PTHR12585:SF69">
    <property type="entry name" value="FI11703P"/>
    <property type="match status" value="1"/>
</dbReference>
<name>A0A0F7SMQ4_PHARH</name>
<proteinExistence type="inferred from homology"/>
<comment type="subcellular location">
    <subcellularLocation>
        <location evidence="1">Nucleus</location>
    </subcellularLocation>
</comment>
<evidence type="ECO:0000256" key="3">
    <source>
        <dbReference type="ARBA" id="ARBA00023242"/>
    </source>
</evidence>
<sequence length="729" mass="78643">MIYSDFILNKKGALAKVWLAAHMESKLTKLQVGSVDVEQSVNDILRDQVEPMALRLSGQLLLGVCRIYSRKAKYLLDDCTEALVTLKMQIRPSLVDLPEDQLAASNIDITVDGGAEFGFDLDWNVPLPDLFAPLNNLSEPGALSVSSFSGPRRSHYSFDVGPSDGFNSHDFDIDLELDVGDDADETLSAVEYGRDAAPLRSARESLGSRFGGSVTGGQRGDISILGGEGDIIRDPFGSGLDPLDFEAEPMDLGLDIGSPREELEDPFGLGRGGDDQLMGEGLDYDYGEGLGVGLDELNELGLGREGRASSRLSTPTLESSLHTSSIAGNLTPRTAAQIAAAANRQDTAADDVRRRKTVRIIVDATTELESESLPIGSQTTASQSARASLRDLSTILRPQKFIPASSAVLALQSIRKDPAGYFLPVRQVQGGEPFFYAGPKGLGGQLEGLFMFSVGGLTRRREGSGVEGRDEGAKRARTTEGEDDDEVELGRRRDSSRAPSVSRGGRASSIFAAGERAPYVAPDEFMFQDFGGGQQDDGRPPFADDEEIPLDQFDDLAPLRGSSLGRDFEEEEVLRNDRSRAGSRARSVAFSDVDEADLARGARRARSSRGGSLTRSLGVPETEEGESTSAREREKGRAVELLLQQLKVSDDNNRLDENKVVSFQAANERVSRRVASAFFFELLVLGTKDKVKLSQSEPYGDISIQGKEALFQNVSRAAQSRISASASVA</sequence>
<feature type="compositionally biased region" description="Basic and acidic residues" evidence="4">
    <location>
        <begin position="460"/>
        <end position="480"/>
    </location>
</feature>
<dbReference type="Gene3D" id="1.10.10.580">
    <property type="entry name" value="Structural maintenance of chromosome 1. Chain E"/>
    <property type="match status" value="1"/>
</dbReference>
<accession>A0A0F7SMQ4</accession>
<dbReference type="GO" id="GO:0005634">
    <property type="term" value="C:nucleus"/>
    <property type="evidence" value="ECO:0007669"/>
    <property type="project" value="UniProtKB-SubCell"/>
</dbReference>
<feature type="compositionally biased region" description="Low complexity" evidence="4">
    <location>
        <begin position="608"/>
        <end position="618"/>
    </location>
</feature>
<reference evidence="7" key="1">
    <citation type="submission" date="2014-08" db="EMBL/GenBank/DDBJ databases">
        <authorList>
            <person name="Sharma Rahul"/>
            <person name="Thines Marco"/>
        </authorList>
    </citation>
    <scope>NUCLEOTIDE SEQUENCE</scope>
</reference>
<dbReference type="GO" id="GO:1990414">
    <property type="term" value="P:replication-born double-strand break repair via sister chromatid exchange"/>
    <property type="evidence" value="ECO:0007669"/>
    <property type="project" value="TreeGrafter"/>
</dbReference>
<dbReference type="Pfam" id="PF04824">
    <property type="entry name" value="Rad21_Rec8"/>
    <property type="match status" value="1"/>
</dbReference>
<evidence type="ECO:0000256" key="4">
    <source>
        <dbReference type="SAM" id="MobiDB-lite"/>
    </source>
</evidence>
<dbReference type="InterPro" id="IPR036390">
    <property type="entry name" value="WH_DNA-bd_sf"/>
</dbReference>
<feature type="domain" description="Rad21/Rec8-like protein C-terminal eukaryotic" evidence="5">
    <location>
        <begin position="659"/>
        <end position="707"/>
    </location>
</feature>
<dbReference type="GO" id="GO:0030892">
    <property type="term" value="C:mitotic cohesin complex"/>
    <property type="evidence" value="ECO:0007669"/>
    <property type="project" value="TreeGrafter"/>
</dbReference>
<dbReference type="InterPro" id="IPR006909">
    <property type="entry name" value="Rad21/Rec8_C_eu"/>
</dbReference>
<dbReference type="GO" id="GO:0003682">
    <property type="term" value="F:chromatin binding"/>
    <property type="evidence" value="ECO:0007669"/>
    <property type="project" value="TreeGrafter"/>
</dbReference>
<evidence type="ECO:0000259" key="5">
    <source>
        <dbReference type="Pfam" id="PF04824"/>
    </source>
</evidence>
<feature type="region of interest" description="Disordered" evidence="4">
    <location>
        <begin position="527"/>
        <end position="586"/>
    </location>
</feature>
<comment type="similarity">
    <text evidence="2">Belongs to the rad21 family.</text>
</comment>
<feature type="region of interest" description="Disordered" evidence="4">
    <location>
        <begin position="460"/>
        <end position="505"/>
    </location>
</feature>
<dbReference type="AlphaFoldDB" id="A0A0F7SMQ4"/>
<evidence type="ECO:0000313" key="7">
    <source>
        <dbReference type="EMBL" id="CDZ98317.1"/>
    </source>
</evidence>
<evidence type="ECO:0000256" key="2">
    <source>
        <dbReference type="ARBA" id="ARBA00009870"/>
    </source>
</evidence>
<feature type="domain" description="Rad21/Rec8-like protein N-terminal" evidence="6">
    <location>
        <begin position="1"/>
        <end position="101"/>
    </location>
</feature>
<feature type="region of interest" description="Disordered" evidence="4">
    <location>
        <begin position="599"/>
        <end position="635"/>
    </location>
</feature>
<feature type="compositionally biased region" description="Acidic residues" evidence="4">
    <location>
        <begin position="543"/>
        <end position="554"/>
    </location>
</feature>
<organism evidence="7">
    <name type="scientific">Phaffia rhodozyma</name>
    <name type="common">Yeast</name>
    <name type="synonym">Xanthophyllomyces dendrorhous</name>
    <dbReference type="NCBI Taxonomy" id="264483"/>
    <lineage>
        <taxon>Eukaryota</taxon>
        <taxon>Fungi</taxon>
        <taxon>Dikarya</taxon>
        <taxon>Basidiomycota</taxon>
        <taxon>Agaricomycotina</taxon>
        <taxon>Tremellomycetes</taxon>
        <taxon>Cystofilobasidiales</taxon>
        <taxon>Mrakiaceae</taxon>
        <taxon>Phaffia</taxon>
    </lineage>
</organism>
<protein>
    <submittedName>
        <fullName evidence="7">Sister chromatid cohesion complex Cohesin, subunit RAD21/SCC1</fullName>
    </submittedName>
</protein>
<dbReference type="InterPro" id="IPR039781">
    <property type="entry name" value="Rad21/Rec8-like"/>
</dbReference>
<dbReference type="Pfam" id="PF04825">
    <property type="entry name" value="Rad21_Rec8_N"/>
    <property type="match status" value="1"/>
</dbReference>
<keyword evidence="3" id="KW-0539">Nucleus</keyword>
<dbReference type="PANTHER" id="PTHR12585">
    <property type="entry name" value="SCC1 / RAD21 FAMILY MEMBER"/>
    <property type="match status" value="1"/>
</dbReference>
<evidence type="ECO:0000256" key="1">
    <source>
        <dbReference type="ARBA" id="ARBA00004123"/>
    </source>
</evidence>
<dbReference type="SUPFAM" id="SSF46785">
    <property type="entry name" value="Winged helix' DNA-binding domain"/>
    <property type="match status" value="1"/>
</dbReference>
<dbReference type="GO" id="GO:0007064">
    <property type="term" value="P:mitotic sister chromatid cohesion"/>
    <property type="evidence" value="ECO:0007669"/>
    <property type="project" value="TreeGrafter"/>
</dbReference>
<dbReference type="EMBL" id="LN483326">
    <property type="protein sequence ID" value="CDZ98317.1"/>
    <property type="molecule type" value="Genomic_DNA"/>
</dbReference>
<dbReference type="InterPro" id="IPR006910">
    <property type="entry name" value="Rad21_Rec8_N"/>
</dbReference>